<reference evidence="2 3" key="1">
    <citation type="journal article" date="2016" name="G3 (Bethesda)">
        <title>First Draft Assembly and Annotation of the Genome of a California Endemic Oak Quercus lobata Nee (Fagaceae).</title>
        <authorList>
            <person name="Sork V.L."/>
            <person name="Fitz-Gibbon S.T."/>
            <person name="Puiu D."/>
            <person name="Crepeau M."/>
            <person name="Gugger P.F."/>
            <person name="Sherman R."/>
            <person name="Stevens K."/>
            <person name="Langley C.H."/>
            <person name="Pellegrini M."/>
            <person name="Salzberg S.L."/>
        </authorList>
    </citation>
    <scope>NUCLEOTIDE SEQUENCE [LARGE SCALE GENOMIC DNA]</scope>
    <source>
        <strain evidence="2 3">cv. SW786</strain>
    </source>
</reference>
<sequence>MCAIQIFVRQKNRCSSKAPENPIKAVWRMKTSPLTVEERTCIQEDDQAENAGGKNKSGDESTDNAGQGYVHQAFLADWRPGGFNLNSSARPCRNFASARNGTSNKMEPNHPDSGMTLNTRKSQFFFQPYRGRRKSGASNSHLVKLVLDLPPVNLPQSVCVVSQADFKGFQFGASTKISVAGGGICNSGIENLVSRIPHAVNLGSTHSVKAVQKKNSLLKDNVRHSHPEESEIDKNKCIPEGRRIDSDLQMHPLLFQSPEDRQESRVSSGIDFHPLLQRTDHVYTDSVTTEKVFDAVQTESLLSLDLATGVNLPSPTEKTNELDLEIHLSYTSRKKKGMESKDVTACNPTVSIGSITLQISHDDIGNRSHPEIVMEQEELSDPDEEIEDHLNM</sequence>
<evidence type="ECO:0000313" key="2">
    <source>
        <dbReference type="EnsemblPlants" id="QL05p073148:mrna"/>
    </source>
</evidence>
<name>A0A7N2LTR6_QUELO</name>
<keyword evidence="3" id="KW-1185">Reference proteome</keyword>
<protein>
    <submittedName>
        <fullName evidence="2">Uncharacterized protein</fullName>
    </submittedName>
</protein>
<organism evidence="2 3">
    <name type="scientific">Quercus lobata</name>
    <name type="common">Valley oak</name>
    <dbReference type="NCBI Taxonomy" id="97700"/>
    <lineage>
        <taxon>Eukaryota</taxon>
        <taxon>Viridiplantae</taxon>
        <taxon>Streptophyta</taxon>
        <taxon>Embryophyta</taxon>
        <taxon>Tracheophyta</taxon>
        <taxon>Spermatophyta</taxon>
        <taxon>Magnoliopsida</taxon>
        <taxon>eudicotyledons</taxon>
        <taxon>Gunneridae</taxon>
        <taxon>Pentapetalae</taxon>
        <taxon>rosids</taxon>
        <taxon>fabids</taxon>
        <taxon>Fagales</taxon>
        <taxon>Fagaceae</taxon>
        <taxon>Quercus</taxon>
    </lineage>
</organism>
<dbReference type="EMBL" id="LRBV02000005">
    <property type="status" value="NOT_ANNOTATED_CDS"/>
    <property type="molecule type" value="Genomic_DNA"/>
</dbReference>
<evidence type="ECO:0000256" key="1">
    <source>
        <dbReference type="SAM" id="MobiDB-lite"/>
    </source>
</evidence>
<proteinExistence type="predicted"/>
<dbReference type="Proteomes" id="UP000594261">
    <property type="component" value="Chromosome 5"/>
</dbReference>
<dbReference type="Gramene" id="QL05p073148:mrna">
    <property type="protein sequence ID" value="QL05p073148:mrna"/>
    <property type="gene ID" value="QL05p073148"/>
</dbReference>
<dbReference type="InParanoid" id="A0A7N2LTR6"/>
<evidence type="ECO:0000313" key="3">
    <source>
        <dbReference type="Proteomes" id="UP000594261"/>
    </source>
</evidence>
<accession>A0A7N2LTR6</accession>
<dbReference type="AlphaFoldDB" id="A0A7N2LTR6"/>
<reference evidence="2" key="2">
    <citation type="submission" date="2021-01" db="UniProtKB">
        <authorList>
            <consortium name="EnsemblPlants"/>
        </authorList>
    </citation>
    <scope>IDENTIFICATION</scope>
</reference>
<dbReference type="EnsemblPlants" id="QL05p073148:mrna">
    <property type="protein sequence ID" value="QL05p073148:mrna"/>
    <property type="gene ID" value="QL05p073148"/>
</dbReference>
<feature type="region of interest" description="Disordered" evidence="1">
    <location>
        <begin position="41"/>
        <end position="65"/>
    </location>
</feature>